<comment type="caution">
    <text evidence="2">The sequence shown here is derived from an EMBL/GenBank/DDBJ whole genome shotgun (WGS) entry which is preliminary data.</text>
</comment>
<reference evidence="2" key="2">
    <citation type="submission" date="2022-01" db="EMBL/GenBank/DDBJ databases">
        <authorList>
            <person name="Yamashiro T."/>
            <person name="Shiraishi A."/>
            <person name="Satake H."/>
            <person name="Nakayama K."/>
        </authorList>
    </citation>
    <scope>NUCLEOTIDE SEQUENCE</scope>
</reference>
<name>A0ABQ5FPL1_9ASTR</name>
<keyword evidence="3" id="KW-1185">Reference proteome</keyword>
<reference evidence="2" key="1">
    <citation type="journal article" date="2022" name="Int. J. Mol. Sci.">
        <title>Draft Genome of Tanacetum Coccineum: Genomic Comparison of Closely Related Tanacetum-Family Plants.</title>
        <authorList>
            <person name="Yamashiro T."/>
            <person name="Shiraishi A."/>
            <person name="Nakayama K."/>
            <person name="Satake H."/>
        </authorList>
    </citation>
    <scope>NUCLEOTIDE SEQUENCE</scope>
</reference>
<dbReference type="Proteomes" id="UP001151760">
    <property type="component" value="Unassembled WGS sequence"/>
</dbReference>
<dbReference type="EMBL" id="BQNB010017619">
    <property type="protein sequence ID" value="GJT65278.1"/>
    <property type="molecule type" value="Genomic_DNA"/>
</dbReference>
<evidence type="ECO:0000313" key="3">
    <source>
        <dbReference type="Proteomes" id="UP001151760"/>
    </source>
</evidence>
<sequence length="232" mass="25540">MMSSKVLNAVDTKLLSAPVSNKIYVEPQSDPSPRPSPSTHIPDSIPESFGGNHGGRSSSNKSKQGRKPAKAKPSVHKDPLFDELADDTLDFMNTENAQDMGRSRFVVHEEKEREVKEVSTEDVVSTDKEKVSTDRSKVSTDRSRVSTDKEEVSTDSPDEGTDDQTEGRSATPTTQTPTPTTFTLLQVSYRFNLLDLTPAGSIYQSSFSSVSCPWHVMTATFGVVLLTWEIHM</sequence>
<feature type="region of interest" description="Disordered" evidence="1">
    <location>
        <begin position="17"/>
        <end position="179"/>
    </location>
</feature>
<evidence type="ECO:0000256" key="1">
    <source>
        <dbReference type="SAM" id="MobiDB-lite"/>
    </source>
</evidence>
<feature type="compositionally biased region" description="Basic residues" evidence="1">
    <location>
        <begin position="63"/>
        <end position="74"/>
    </location>
</feature>
<feature type="compositionally biased region" description="Basic and acidic residues" evidence="1">
    <location>
        <begin position="106"/>
        <end position="152"/>
    </location>
</feature>
<evidence type="ECO:0000313" key="2">
    <source>
        <dbReference type="EMBL" id="GJT65278.1"/>
    </source>
</evidence>
<organism evidence="2 3">
    <name type="scientific">Tanacetum coccineum</name>
    <dbReference type="NCBI Taxonomy" id="301880"/>
    <lineage>
        <taxon>Eukaryota</taxon>
        <taxon>Viridiplantae</taxon>
        <taxon>Streptophyta</taxon>
        <taxon>Embryophyta</taxon>
        <taxon>Tracheophyta</taxon>
        <taxon>Spermatophyta</taxon>
        <taxon>Magnoliopsida</taxon>
        <taxon>eudicotyledons</taxon>
        <taxon>Gunneridae</taxon>
        <taxon>Pentapetalae</taxon>
        <taxon>asterids</taxon>
        <taxon>campanulids</taxon>
        <taxon>Asterales</taxon>
        <taxon>Asteraceae</taxon>
        <taxon>Asteroideae</taxon>
        <taxon>Anthemideae</taxon>
        <taxon>Anthemidinae</taxon>
        <taxon>Tanacetum</taxon>
    </lineage>
</organism>
<accession>A0ABQ5FPL1</accession>
<proteinExistence type="predicted"/>
<protein>
    <submittedName>
        <fullName evidence="2">Uncharacterized protein</fullName>
    </submittedName>
</protein>
<gene>
    <name evidence="2" type="ORF">Tco_1016758</name>
</gene>